<gene>
    <name evidence="1" type="ORF">NLU14_11365</name>
</gene>
<reference evidence="1" key="1">
    <citation type="submission" date="2022-07" db="EMBL/GenBank/DDBJ databases">
        <title>Marinobacter iranensis a new bacterium isolate from a hipersaline lake in Iran.</title>
        <authorList>
            <person name="Mohammad A.M.A."/>
            <person name="Cristina S.-P."/>
            <person name="Antonio V."/>
        </authorList>
    </citation>
    <scope>NUCLEOTIDE SEQUENCE</scope>
    <source>
        <strain evidence="1">71-i</strain>
    </source>
</reference>
<protein>
    <submittedName>
        <fullName evidence="1">Uncharacterized protein</fullName>
    </submittedName>
</protein>
<comment type="caution">
    <text evidence="1">The sequence shown here is derived from an EMBL/GenBank/DDBJ whole genome shotgun (WGS) entry which is preliminary data.</text>
</comment>
<organism evidence="1 2">
    <name type="scientific">Marinobacter iranensis</name>
    <dbReference type="NCBI Taxonomy" id="2962607"/>
    <lineage>
        <taxon>Bacteria</taxon>
        <taxon>Pseudomonadati</taxon>
        <taxon>Pseudomonadota</taxon>
        <taxon>Gammaproteobacteria</taxon>
        <taxon>Pseudomonadales</taxon>
        <taxon>Marinobacteraceae</taxon>
        <taxon>Marinobacter</taxon>
    </lineage>
</organism>
<evidence type="ECO:0000313" key="2">
    <source>
        <dbReference type="Proteomes" id="UP001143391"/>
    </source>
</evidence>
<dbReference type="RefSeq" id="WP_275706766.1">
    <property type="nucleotide sequence ID" value="NZ_JANCMW010000006.1"/>
</dbReference>
<name>A0ABT5YAX8_9GAMM</name>
<sequence length="117" mass="13372">MTLKSLRCFATERMVSGAPGRGSSRMFDRLFLRRMIELEFFQNDPSSSAAWALGKPYLLDHPDECRTNDIIHEECKGVPKVQTSVEEELAGRTSSQFTAANHPELYLKKRYGEVIFQ</sequence>
<keyword evidence="2" id="KW-1185">Reference proteome</keyword>
<accession>A0ABT5YAX8</accession>
<evidence type="ECO:0000313" key="1">
    <source>
        <dbReference type="EMBL" id="MDF0750827.1"/>
    </source>
</evidence>
<dbReference type="Proteomes" id="UP001143391">
    <property type="component" value="Unassembled WGS sequence"/>
</dbReference>
<dbReference type="EMBL" id="JANCMW010000006">
    <property type="protein sequence ID" value="MDF0750827.1"/>
    <property type="molecule type" value="Genomic_DNA"/>
</dbReference>
<proteinExistence type="predicted"/>